<dbReference type="Proteomes" id="UP000419144">
    <property type="component" value="Unassembled WGS sequence"/>
</dbReference>
<evidence type="ECO:0000313" key="2">
    <source>
        <dbReference type="Proteomes" id="UP000419144"/>
    </source>
</evidence>
<keyword evidence="2" id="KW-1185">Reference proteome</keyword>
<evidence type="ECO:0000313" key="1">
    <source>
        <dbReference type="EMBL" id="GET93636.1"/>
    </source>
</evidence>
<sequence length="377" mass="41877">MLLVTTRPLIFFYKGLERLQVIFMLRHEVLRLPHRLETFLRVHAVNSIREKLCDGNHFNLTALLAGLLLRNTIRHHHLDQCIALGETLTCRVGEDAVRRIGVHFLRTVLLEYLCRLAQRAGRVDHVIHNDADTLIHLADQLHRLDLVGHDAAFQNGHDATRANTVTHAACPVHRSSVRCHNHQVARREFLLFDVLGKLGAGAEVCHWAPMEKALNLAAVQIHRHDAVDAHLCHHPCHGGRTDGNAARVLAVLASVTVVRDHGNHAACRGQLQCVNNQKQFHHRLIHVRAGAVATGWLNDKDVIAADRLEDLYNCLPVGKATDTAGGDGDVQIAAHVLGELRVCVAVHYAEGAVAAVARFHGERRAAGTQEKEMHRRS</sequence>
<organism evidence="1 2">
    <name type="scientific">Leishmania tarentolae</name>
    <name type="common">Sauroleishmania tarentolae</name>
    <dbReference type="NCBI Taxonomy" id="5689"/>
    <lineage>
        <taxon>Eukaryota</taxon>
        <taxon>Discoba</taxon>
        <taxon>Euglenozoa</taxon>
        <taxon>Kinetoplastea</taxon>
        <taxon>Metakinetoplastina</taxon>
        <taxon>Trypanosomatida</taxon>
        <taxon>Trypanosomatidae</taxon>
        <taxon>Leishmaniinae</taxon>
        <taxon>Leishmania</taxon>
        <taxon>lizard Leishmania</taxon>
    </lineage>
</organism>
<accession>A0A640KVN9</accession>
<dbReference type="AlphaFoldDB" id="A0A640KVN9"/>
<gene>
    <name evidence="1" type="ORF">LtaPh_3655300</name>
</gene>
<proteinExistence type="predicted"/>
<comment type="caution">
    <text evidence="1">The sequence shown here is derived from an EMBL/GenBank/DDBJ whole genome shotgun (WGS) entry which is preliminary data.</text>
</comment>
<dbReference type="EMBL" id="BLBS01000057">
    <property type="protein sequence ID" value="GET93636.1"/>
    <property type="molecule type" value="Genomic_DNA"/>
</dbReference>
<protein>
    <submittedName>
        <fullName evidence="1">Phosphoribosylpyrophosphate synthetase, putative</fullName>
    </submittedName>
</protein>
<dbReference type="VEuPathDB" id="TriTrypDB:LtaPh_3655300"/>
<reference evidence="1" key="1">
    <citation type="submission" date="2019-11" db="EMBL/GenBank/DDBJ databases">
        <title>Leishmania tarentolae CDS.</title>
        <authorList>
            <person name="Goto Y."/>
            <person name="Yamagishi J."/>
        </authorList>
    </citation>
    <scope>NUCLEOTIDE SEQUENCE [LARGE SCALE GENOMIC DNA]</scope>
    <source>
        <strain evidence="1">Parrot Tar II</strain>
    </source>
</reference>
<name>A0A640KVN9_LEITA</name>